<gene>
    <name evidence="1" type="ORF">SAMN05444145_101138</name>
</gene>
<evidence type="ECO:0000313" key="1">
    <source>
        <dbReference type="EMBL" id="SDZ95524.1"/>
    </source>
</evidence>
<evidence type="ECO:0000313" key="2">
    <source>
        <dbReference type="Proteomes" id="UP000183253"/>
    </source>
</evidence>
<proteinExistence type="predicted"/>
<protein>
    <submittedName>
        <fullName evidence="1">Uncharacterized protein</fullName>
    </submittedName>
</protein>
<dbReference type="Proteomes" id="UP000183253">
    <property type="component" value="Unassembled WGS sequence"/>
</dbReference>
<sequence>MRRTFFAAAAALCLSACNSESGPERTTSAEFGEVTFSPAEVAPDTDVTVEAFVTSQYGFHRIDIVYILDDDDSDVRFASLLRSFEAEATSLTYKGTIPRQKAGRKVTFWVRAITAYDVVTLSDPRSYTISKEDEDEKPEQPN</sequence>
<dbReference type="RefSeq" id="WP_010259194.1">
    <property type="nucleotide sequence ID" value="NZ_CAEG01000001.1"/>
</dbReference>
<reference evidence="1 2" key="1">
    <citation type="submission" date="2016-10" db="EMBL/GenBank/DDBJ databases">
        <authorList>
            <person name="de Groot N.N."/>
        </authorList>
    </citation>
    <scope>NUCLEOTIDE SEQUENCE [LARGE SCALE GENOMIC DNA]</scope>
    <source>
        <strain evidence="1 2">DSM 25383</strain>
    </source>
</reference>
<dbReference type="OrthoDB" id="1007617at2"/>
<organism evidence="1 2">
    <name type="scientific">Alistipes timonensis JC136</name>
    <dbReference type="NCBI Taxonomy" id="1033731"/>
    <lineage>
        <taxon>Bacteria</taxon>
        <taxon>Pseudomonadati</taxon>
        <taxon>Bacteroidota</taxon>
        <taxon>Bacteroidia</taxon>
        <taxon>Bacteroidales</taxon>
        <taxon>Rikenellaceae</taxon>
        <taxon>Alistipes</taxon>
    </lineage>
</organism>
<dbReference type="STRING" id="1033731.SAMN05444145_101138"/>
<keyword evidence="2" id="KW-1185">Reference proteome</keyword>
<accession>A0A1H3XA22</accession>
<name>A0A1H3XA22_9BACT</name>
<dbReference type="EMBL" id="FNRI01000001">
    <property type="protein sequence ID" value="SDZ95524.1"/>
    <property type="molecule type" value="Genomic_DNA"/>
</dbReference>
<dbReference type="AlphaFoldDB" id="A0A1H3XA22"/>